<keyword evidence="6" id="KW-0046">Antibiotic resistance</keyword>
<dbReference type="NCBIfam" id="TIGR00374">
    <property type="entry name" value="flippase-like domain"/>
    <property type="match status" value="1"/>
</dbReference>
<keyword evidence="4 6" id="KW-1133">Transmembrane helix</keyword>
<dbReference type="GO" id="GO:0006629">
    <property type="term" value="P:lipid metabolic process"/>
    <property type="evidence" value="ECO:0007669"/>
    <property type="project" value="UniProtKB-KW"/>
</dbReference>
<comment type="catalytic activity">
    <reaction evidence="6">
        <text>L-lysyl-tRNA(Lys) + a 1,2-diacyl-sn-glycero-3-phospho-(1'-sn-glycerol) = a 1,2-diacyl-sn-glycero-3-phospho-1'-(3'-O-L-lysyl)-sn-glycerol + tRNA(Lys)</text>
        <dbReference type="Rhea" id="RHEA:10668"/>
        <dbReference type="Rhea" id="RHEA-COMP:9696"/>
        <dbReference type="Rhea" id="RHEA-COMP:9697"/>
        <dbReference type="ChEBI" id="CHEBI:64716"/>
        <dbReference type="ChEBI" id="CHEBI:75792"/>
        <dbReference type="ChEBI" id="CHEBI:78442"/>
        <dbReference type="ChEBI" id="CHEBI:78529"/>
        <dbReference type="EC" id="2.3.2.3"/>
    </reaction>
</comment>
<dbReference type="STRING" id="1423734.FC83_GL002690"/>
<organism evidence="7 8">
    <name type="scientific">Agrilactobacillus composti DSM 18527 = JCM 14202</name>
    <dbReference type="NCBI Taxonomy" id="1423734"/>
    <lineage>
        <taxon>Bacteria</taxon>
        <taxon>Bacillati</taxon>
        <taxon>Bacillota</taxon>
        <taxon>Bacilli</taxon>
        <taxon>Lactobacillales</taxon>
        <taxon>Lactobacillaceae</taxon>
        <taxon>Agrilactobacillus</taxon>
    </lineage>
</organism>
<comment type="function">
    <text evidence="6">Catalyzes the transfer of a lysyl group from L-lysyl-tRNA(Lys) to membrane-bound phosphatidylglycerol (PG), which produces lysylphosphatidylglycerol (LPG), a major component of the bacterial membrane with a positive net charge. LPG synthesis contributes to bacterial virulence as it is involved in the resistance mechanism against cationic antimicrobial peptides (CAMP) produces by the host's immune system (defensins, cathelicidins) and by the competing microorganisms.</text>
</comment>
<proteinExistence type="inferred from homology"/>
<dbReference type="GO" id="GO:0005886">
    <property type="term" value="C:plasma membrane"/>
    <property type="evidence" value="ECO:0007669"/>
    <property type="project" value="UniProtKB-SubCell"/>
</dbReference>
<comment type="caution">
    <text evidence="7">The sequence shown here is derived from an EMBL/GenBank/DDBJ whole genome shotgun (WGS) entry which is preliminary data.</text>
</comment>
<dbReference type="GO" id="GO:0050071">
    <property type="term" value="F:phosphatidylglycerol lysyltransferase activity"/>
    <property type="evidence" value="ECO:0007669"/>
    <property type="project" value="UniProtKB-EC"/>
</dbReference>
<evidence type="ECO:0000256" key="4">
    <source>
        <dbReference type="ARBA" id="ARBA00022989"/>
    </source>
</evidence>
<evidence type="ECO:0000256" key="3">
    <source>
        <dbReference type="ARBA" id="ARBA00022692"/>
    </source>
</evidence>
<evidence type="ECO:0000256" key="2">
    <source>
        <dbReference type="ARBA" id="ARBA00022475"/>
    </source>
</evidence>
<dbReference type="PATRIC" id="fig|1423734.3.peg.2729"/>
<dbReference type="PANTHER" id="PTHR37693:SF1">
    <property type="entry name" value="INTEGRAL MEMBRANE PROTEIN"/>
    <property type="match status" value="1"/>
</dbReference>
<evidence type="ECO:0000256" key="5">
    <source>
        <dbReference type="ARBA" id="ARBA00023136"/>
    </source>
</evidence>
<feature type="transmembrane region" description="Helical" evidence="6">
    <location>
        <begin position="113"/>
        <end position="136"/>
    </location>
</feature>
<feature type="transmembrane region" description="Helical" evidence="6">
    <location>
        <begin position="246"/>
        <end position="267"/>
    </location>
</feature>
<keyword evidence="2" id="KW-1003">Cell membrane</keyword>
<evidence type="ECO:0000256" key="1">
    <source>
        <dbReference type="ARBA" id="ARBA00004651"/>
    </source>
</evidence>
<sequence length="327" mass="37178">MFVVGFAIFWWEARTIKLQTLIASFQSLHFGWLILAALIMLLSLMLEGKTLQILLRGRVAYFPYRNALRIPLIEQLFNSITPFSSGGQPAQLIAMMQSGIEAGQASSVLLMKFIIYQMMVLINFVLTMVFGFHEIMTRFKGIAILILAGFTLHVVVIIGLLLVMYQYRLTKKLLSWLTIPLAWFMKPERVQRFKDNMDEKVDTFYAESVHLKREKKKVLIACALTLVQLLLYYSIPYFVILSLGQTHVNFLSVIAMHIMIVIITSIFPIPGGTGGAEYSFKTLFAVFIVSPSKLVIGMLLWRLITYYLGMVFGIVALAIPVKKRKTS</sequence>
<dbReference type="EMBL" id="AZGA01000044">
    <property type="protein sequence ID" value="KRM33670.1"/>
    <property type="molecule type" value="Genomic_DNA"/>
</dbReference>
<evidence type="ECO:0000313" key="7">
    <source>
        <dbReference type="EMBL" id="KRM33670.1"/>
    </source>
</evidence>
<comment type="subcellular location">
    <subcellularLocation>
        <location evidence="1 6">Cell membrane</location>
        <topology evidence="1 6">Multi-pass membrane protein</topology>
    </subcellularLocation>
</comment>
<gene>
    <name evidence="6" type="primary">mprF</name>
    <name evidence="7" type="ORF">FC83_GL002690</name>
</gene>
<keyword evidence="6" id="KW-0808">Transferase</keyword>
<feature type="transmembrane region" description="Helical" evidence="6">
    <location>
        <begin position="304"/>
        <end position="321"/>
    </location>
</feature>
<reference evidence="7 8" key="1">
    <citation type="journal article" date="2015" name="Genome Announc.">
        <title>Expanding the biotechnology potential of lactobacilli through comparative genomics of 213 strains and associated genera.</title>
        <authorList>
            <person name="Sun Z."/>
            <person name="Harris H.M."/>
            <person name="McCann A."/>
            <person name="Guo C."/>
            <person name="Argimon S."/>
            <person name="Zhang W."/>
            <person name="Yang X."/>
            <person name="Jeffery I.B."/>
            <person name="Cooney J.C."/>
            <person name="Kagawa T.F."/>
            <person name="Liu W."/>
            <person name="Song Y."/>
            <person name="Salvetti E."/>
            <person name="Wrobel A."/>
            <person name="Rasinkangas P."/>
            <person name="Parkhill J."/>
            <person name="Rea M.C."/>
            <person name="O'Sullivan O."/>
            <person name="Ritari J."/>
            <person name="Douillard F.P."/>
            <person name="Paul Ross R."/>
            <person name="Yang R."/>
            <person name="Briner A.E."/>
            <person name="Felis G.E."/>
            <person name="de Vos W.M."/>
            <person name="Barrangou R."/>
            <person name="Klaenhammer T.R."/>
            <person name="Caufield P.W."/>
            <person name="Cui Y."/>
            <person name="Zhang H."/>
            <person name="O'Toole P.W."/>
        </authorList>
    </citation>
    <scope>NUCLEOTIDE SEQUENCE [LARGE SCALE GENOMIC DNA]</scope>
    <source>
        <strain evidence="7 8">DSM 18527</strain>
    </source>
</reference>
<dbReference type="AlphaFoldDB" id="A0A0R1Y1U1"/>
<evidence type="ECO:0000256" key="6">
    <source>
        <dbReference type="RuleBase" id="RU363042"/>
    </source>
</evidence>
<evidence type="ECO:0000313" key="8">
    <source>
        <dbReference type="Proteomes" id="UP000051236"/>
    </source>
</evidence>
<dbReference type="GO" id="GO:0046677">
    <property type="term" value="P:response to antibiotic"/>
    <property type="evidence" value="ECO:0007669"/>
    <property type="project" value="UniProtKB-KW"/>
</dbReference>
<protein>
    <recommendedName>
        <fullName evidence="6">Phosphatidylglycerol lysyltransferase</fullName>
        <ecNumber evidence="6">2.3.2.3</ecNumber>
    </recommendedName>
    <alternativeName>
        <fullName evidence="6">Lysylphosphatidylglycerol synthase</fullName>
    </alternativeName>
</protein>
<accession>A0A0R1Y1U1</accession>
<feature type="transmembrane region" description="Helical" evidence="6">
    <location>
        <begin position="25"/>
        <end position="46"/>
    </location>
</feature>
<dbReference type="Proteomes" id="UP000051236">
    <property type="component" value="Unassembled WGS sequence"/>
</dbReference>
<keyword evidence="3 6" id="KW-0812">Transmembrane</keyword>
<name>A0A0R1Y1U1_9LACO</name>
<dbReference type="eggNOG" id="COG0392">
    <property type="taxonomic scope" value="Bacteria"/>
</dbReference>
<feature type="transmembrane region" description="Helical" evidence="6">
    <location>
        <begin position="218"/>
        <end position="240"/>
    </location>
</feature>
<dbReference type="PANTHER" id="PTHR37693">
    <property type="entry name" value="PHOSPHATIDYLGLYCEROL LYSYLTRANSFERASE"/>
    <property type="match status" value="1"/>
</dbReference>
<keyword evidence="5 6" id="KW-0472">Membrane</keyword>
<keyword evidence="6" id="KW-0443">Lipid metabolism</keyword>
<feature type="transmembrane region" description="Helical" evidence="6">
    <location>
        <begin position="142"/>
        <end position="165"/>
    </location>
</feature>
<dbReference type="EC" id="2.3.2.3" evidence="6"/>
<dbReference type="InterPro" id="IPR022791">
    <property type="entry name" value="L-PG_synthase/AglD"/>
</dbReference>
<dbReference type="Pfam" id="PF03706">
    <property type="entry name" value="LPG_synthase_TM"/>
    <property type="match status" value="1"/>
</dbReference>
<keyword evidence="8" id="KW-1185">Reference proteome</keyword>
<comment type="similarity">
    <text evidence="6">Belongs to the LPG synthase family.</text>
</comment>